<dbReference type="FunFam" id="1.10.10.2830:FF:000001">
    <property type="entry name" value="Chromosome partitioning protein ParB"/>
    <property type="match status" value="1"/>
</dbReference>
<gene>
    <name evidence="6" type="ORF">SAMN05443507_11560</name>
</gene>
<organism evidence="6 7">
    <name type="scientific">Alicyclobacillus tolerans</name>
    <dbReference type="NCBI Taxonomy" id="90970"/>
    <lineage>
        <taxon>Bacteria</taxon>
        <taxon>Bacillati</taxon>
        <taxon>Bacillota</taxon>
        <taxon>Bacilli</taxon>
        <taxon>Bacillales</taxon>
        <taxon>Alicyclobacillaceae</taxon>
        <taxon>Alicyclobacillus</taxon>
    </lineage>
</organism>
<dbReference type="Pfam" id="PF02195">
    <property type="entry name" value="ParB_N"/>
    <property type="match status" value="1"/>
</dbReference>
<dbReference type="GO" id="GO:0005694">
    <property type="term" value="C:chromosome"/>
    <property type="evidence" value="ECO:0007669"/>
    <property type="project" value="TreeGrafter"/>
</dbReference>
<dbReference type="SUPFAM" id="SSF110849">
    <property type="entry name" value="ParB/Sulfiredoxin"/>
    <property type="match status" value="1"/>
</dbReference>
<dbReference type="GO" id="GO:0003677">
    <property type="term" value="F:DNA binding"/>
    <property type="evidence" value="ECO:0007669"/>
    <property type="project" value="UniProtKB-KW"/>
</dbReference>
<dbReference type="EMBL" id="FRAF01000015">
    <property type="protein sequence ID" value="SHK51553.1"/>
    <property type="molecule type" value="Genomic_DNA"/>
</dbReference>
<dbReference type="GO" id="GO:0007059">
    <property type="term" value="P:chromosome segregation"/>
    <property type="evidence" value="ECO:0007669"/>
    <property type="project" value="UniProtKB-KW"/>
</dbReference>
<evidence type="ECO:0000313" key="6">
    <source>
        <dbReference type="EMBL" id="SHK51553.1"/>
    </source>
</evidence>
<dbReference type="Pfam" id="PF23552">
    <property type="entry name" value="ParB_C"/>
    <property type="match status" value="1"/>
</dbReference>
<evidence type="ECO:0000256" key="1">
    <source>
        <dbReference type="ARBA" id="ARBA00004453"/>
    </source>
</evidence>
<evidence type="ECO:0000256" key="4">
    <source>
        <dbReference type="ARBA" id="ARBA00023125"/>
    </source>
</evidence>
<dbReference type="InterPro" id="IPR036086">
    <property type="entry name" value="ParB/Sulfiredoxin_sf"/>
</dbReference>
<evidence type="ECO:0000313" key="7">
    <source>
        <dbReference type="Proteomes" id="UP000184016"/>
    </source>
</evidence>
<dbReference type="GO" id="GO:0009295">
    <property type="term" value="C:nucleoid"/>
    <property type="evidence" value="ECO:0007669"/>
    <property type="project" value="UniProtKB-SubCell"/>
</dbReference>
<dbReference type="Pfam" id="PF17762">
    <property type="entry name" value="HTH_ParB"/>
    <property type="match status" value="1"/>
</dbReference>
<evidence type="ECO:0000256" key="3">
    <source>
        <dbReference type="ARBA" id="ARBA00022829"/>
    </source>
</evidence>
<keyword evidence="7" id="KW-1185">Reference proteome</keyword>
<dbReference type="SUPFAM" id="SSF109709">
    <property type="entry name" value="KorB DNA-binding domain-like"/>
    <property type="match status" value="1"/>
</dbReference>
<proteinExistence type="inferred from homology"/>
<name>A0A1M6T3G4_9BACL</name>
<dbReference type="GO" id="GO:0045881">
    <property type="term" value="P:positive regulation of sporulation resulting in formation of a cellular spore"/>
    <property type="evidence" value="ECO:0007669"/>
    <property type="project" value="TreeGrafter"/>
</dbReference>
<dbReference type="AlphaFoldDB" id="A0A1M6T3G4"/>
<dbReference type="PANTHER" id="PTHR33375">
    <property type="entry name" value="CHROMOSOME-PARTITIONING PROTEIN PARB-RELATED"/>
    <property type="match status" value="1"/>
</dbReference>
<feature type="domain" description="ParB-like N-terminal" evidence="5">
    <location>
        <begin position="27"/>
        <end position="117"/>
    </location>
</feature>
<dbReference type="InterPro" id="IPR050336">
    <property type="entry name" value="Chromosome_partition/occlusion"/>
</dbReference>
<keyword evidence="3" id="KW-0159">Chromosome partition</keyword>
<dbReference type="Proteomes" id="UP000184016">
    <property type="component" value="Unassembled WGS sequence"/>
</dbReference>
<dbReference type="Gene3D" id="3.90.1530.30">
    <property type="match status" value="1"/>
</dbReference>
<protein>
    <submittedName>
        <fullName evidence="6">Chromosome partitioning protein, ParB family</fullName>
    </submittedName>
</protein>
<dbReference type="InterPro" id="IPR003115">
    <property type="entry name" value="ParB_N"/>
</dbReference>
<dbReference type="CDD" id="cd16393">
    <property type="entry name" value="SPO0J_N"/>
    <property type="match status" value="1"/>
</dbReference>
<reference evidence="7" key="1">
    <citation type="submission" date="2016-11" db="EMBL/GenBank/DDBJ databases">
        <authorList>
            <person name="Varghese N."/>
            <person name="Submissions S."/>
        </authorList>
    </citation>
    <scope>NUCLEOTIDE SEQUENCE [LARGE SCALE GENOMIC DNA]</scope>
    <source>
        <strain evidence="7">USBA-503</strain>
    </source>
</reference>
<dbReference type="FunFam" id="3.90.1530.30:FF:000001">
    <property type="entry name" value="Chromosome partitioning protein ParB"/>
    <property type="match status" value="1"/>
</dbReference>
<sequence>MVLSKRALGRGLDSLIPLHETSADSISSIDIRDLRPNPYQPRRVFDDDKLQELANSIREHGILQPIVVRKSAIQGFDIVAGERRFRAAKLVGLHVVPAIVRDLTDIQLMEIAIIENLQRADLNPLETAEAYVQLIERCGYTQEQLAKRIGQSRSHIANMMRLLQLSPLVREYVSRGTLSMGHARALLAIQNKEEQEQIADLAVKQEWSVRKLEAMIYEPKKTKNVSRETKIHERFKHYEEQVRQYLGTSVRIQSGKNKGKIEIEYFSEEDLERILQLLMVTDADGV</sequence>
<accession>A0A1M6T3G4</accession>
<comment type="subcellular location">
    <subcellularLocation>
        <location evidence="1">Cytoplasm</location>
        <location evidence="1">Nucleoid</location>
    </subcellularLocation>
</comment>
<dbReference type="SMART" id="SM00470">
    <property type="entry name" value="ParB"/>
    <property type="match status" value="1"/>
</dbReference>
<keyword evidence="4" id="KW-0238">DNA-binding</keyword>
<dbReference type="STRING" id="1830138.SAMN05443507_11560"/>
<dbReference type="InterPro" id="IPR004437">
    <property type="entry name" value="ParB/RepB/Spo0J"/>
</dbReference>
<evidence type="ECO:0000256" key="2">
    <source>
        <dbReference type="ARBA" id="ARBA00006295"/>
    </source>
</evidence>
<dbReference type="PANTHER" id="PTHR33375:SF1">
    <property type="entry name" value="CHROMOSOME-PARTITIONING PROTEIN PARB-RELATED"/>
    <property type="match status" value="1"/>
</dbReference>
<comment type="similarity">
    <text evidence="2">Belongs to the ParB family.</text>
</comment>
<dbReference type="Gene3D" id="1.10.10.2830">
    <property type="match status" value="1"/>
</dbReference>
<dbReference type="InterPro" id="IPR041468">
    <property type="entry name" value="HTH_ParB/Spo0J"/>
</dbReference>
<evidence type="ECO:0000259" key="5">
    <source>
        <dbReference type="SMART" id="SM00470"/>
    </source>
</evidence>
<dbReference type="InterPro" id="IPR057240">
    <property type="entry name" value="ParB_dimer_C"/>
</dbReference>
<dbReference type="NCBIfam" id="TIGR00180">
    <property type="entry name" value="parB_part"/>
    <property type="match status" value="1"/>
</dbReference>